<dbReference type="Pfam" id="PF06080">
    <property type="entry name" value="DUF938"/>
    <property type="match status" value="1"/>
</dbReference>
<dbReference type="InterPro" id="IPR010342">
    <property type="entry name" value="DUF938"/>
</dbReference>
<dbReference type="InterPro" id="IPR029063">
    <property type="entry name" value="SAM-dependent_MTases_sf"/>
</dbReference>
<dbReference type="PANTHER" id="PTHR20974">
    <property type="entry name" value="UPF0585 PROTEIN CG18661"/>
    <property type="match status" value="1"/>
</dbReference>
<protein>
    <recommendedName>
        <fullName evidence="4">Methyltransferase-like 26</fullName>
    </recommendedName>
</protein>
<evidence type="ECO:0008006" key="4">
    <source>
        <dbReference type="Google" id="ProtNLM"/>
    </source>
</evidence>
<dbReference type="AlphaFoldDB" id="A0A834I196"/>
<gene>
    <name evidence="2" type="ORF">GWI33_015135</name>
</gene>
<comment type="similarity">
    <text evidence="1">Belongs to the UPF0585 family.</text>
</comment>
<keyword evidence="3" id="KW-1185">Reference proteome</keyword>
<comment type="caution">
    <text evidence="2">The sequence shown here is derived from an EMBL/GenBank/DDBJ whole genome shotgun (WGS) entry which is preliminary data.</text>
</comment>
<evidence type="ECO:0000313" key="3">
    <source>
        <dbReference type="Proteomes" id="UP000625711"/>
    </source>
</evidence>
<dbReference type="SUPFAM" id="SSF53335">
    <property type="entry name" value="S-adenosyl-L-methionine-dependent methyltransferases"/>
    <property type="match status" value="1"/>
</dbReference>
<evidence type="ECO:0000256" key="1">
    <source>
        <dbReference type="ARBA" id="ARBA00008308"/>
    </source>
</evidence>
<dbReference type="PANTHER" id="PTHR20974:SF0">
    <property type="entry name" value="UPF0585 PROTEIN CG18661"/>
    <property type="match status" value="1"/>
</dbReference>
<dbReference type="OrthoDB" id="10258744at2759"/>
<proteinExistence type="inferred from homology"/>
<name>A0A834I196_RHYFE</name>
<dbReference type="CDD" id="cd02440">
    <property type="entry name" value="AdoMet_MTases"/>
    <property type="match status" value="1"/>
</dbReference>
<sequence>MILVKNFVSGGMRNKINYPSAERNKFFILEVLRKHVDGGKAAKMLEIASGTGQHAAYFGAKFPRLTVQPSEIEEGMLESIGAYASEVSTKNVKPPLKIDVNTDPSRWGTEADYDFVLNVNMFHVTPLACSVAFFKNCSKILKPGGLLFTYGPYANCGVLEPESNVDFDRRIRQRDPNCGVRDIQDLSKIAAEHGVSLRAIYDLPANNKCLVWQKA</sequence>
<evidence type="ECO:0000313" key="2">
    <source>
        <dbReference type="EMBL" id="KAF7272049.1"/>
    </source>
</evidence>
<dbReference type="EMBL" id="JAACXV010013864">
    <property type="protein sequence ID" value="KAF7272049.1"/>
    <property type="molecule type" value="Genomic_DNA"/>
</dbReference>
<dbReference type="Proteomes" id="UP000625711">
    <property type="component" value="Unassembled WGS sequence"/>
</dbReference>
<organism evidence="2 3">
    <name type="scientific">Rhynchophorus ferrugineus</name>
    <name type="common">Red palm weevil</name>
    <name type="synonym">Curculio ferrugineus</name>
    <dbReference type="NCBI Taxonomy" id="354439"/>
    <lineage>
        <taxon>Eukaryota</taxon>
        <taxon>Metazoa</taxon>
        <taxon>Ecdysozoa</taxon>
        <taxon>Arthropoda</taxon>
        <taxon>Hexapoda</taxon>
        <taxon>Insecta</taxon>
        <taxon>Pterygota</taxon>
        <taxon>Neoptera</taxon>
        <taxon>Endopterygota</taxon>
        <taxon>Coleoptera</taxon>
        <taxon>Polyphaga</taxon>
        <taxon>Cucujiformia</taxon>
        <taxon>Curculionidae</taxon>
        <taxon>Dryophthorinae</taxon>
        <taxon>Rhynchophorus</taxon>
    </lineage>
</organism>
<accession>A0A834I196</accession>
<reference evidence="2" key="1">
    <citation type="submission" date="2020-08" db="EMBL/GenBank/DDBJ databases">
        <title>Genome sequencing and assembly of the red palm weevil Rhynchophorus ferrugineus.</title>
        <authorList>
            <person name="Dias G.B."/>
            <person name="Bergman C.M."/>
            <person name="Manee M."/>
        </authorList>
    </citation>
    <scope>NUCLEOTIDE SEQUENCE</scope>
    <source>
        <strain evidence="2">AA-2017</strain>
        <tissue evidence="2">Whole larva</tissue>
    </source>
</reference>
<dbReference type="Gene3D" id="3.40.50.150">
    <property type="entry name" value="Vaccinia Virus protein VP39"/>
    <property type="match status" value="1"/>
</dbReference>